<evidence type="ECO:0000313" key="8">
    <source>
        <dbReference type="EMBL" id="HHR92339.1"/>
    </source>
</evidence>
<proteinExistence type="predicted"/>
<dbReference type="Pfam" id="PF00892">
    <property type="entry name" value="EamA"/>
    <property type="match status" value="2"/>
</dbReference>
<feature type="transmembrane region" description="Helical" evidence="6">
    <location>
        <begin position="198"/>
        <end position="219"/>
    </location>
</feature>
<feature type="domain" description="EamA" evidence="7">
    <location>
        <begin position="166"/>
        <end position="304"/>
    </location>
</feature>
<feature type="transmembrane region" description="Helical" evidence="6">
    <location>
        <begin position="98"/>
        <end position="115"/>
    </location>
</feature>
<organism evidence="8">
    <name type="scientific">candidate division CPR3 bacterium</name>
    <dbReference type="NCBI Taxonomy" id="2268181"/>
    <lineage>
        <taxon>Bacteria</taxon>
        <taxon>Bacteria division CPR3</taxon>
    </lineage>
</organism>
<protein>
    <submittedName>
        <fullName evidence="8">DMT family transporter</fullName>
    </submittedName>
</protein>
<evidence type="ECO:0000259" key="7">
    <source>
        <dbReference type="Pfam" id="PF00892"/>
    </source>
</evidence>
<feature type="transmembrane region" description="Helical" evidence="6">
    <location>
        <begin position="262"/>
        <end position="281"/>
    </location>
</feature>
<feature type="transmembrane region" description="Helical" evidence="6">
    <location>
        <begin position="127"/>
        <end position="149"/>
    </location>
</feature>
<keyword evidence="2" id="KW-1003">Cell membrane</keyword>
<dbReference type="InterPro" id="IPR000620">
    <property type="entry name" value="EamA_dom"/>
</dbReference>
<comment type="subcellular location">
    <subcellularLocation>
        <location evidence="1">Cell membrane</location>
        <topology evidence="1">Multi-pass membrane protein</topology>
    </subcellularLocation>
</comment>
<evidence type="ECO:0000256" key="3">
    <source>
        <dbReference type="ARBA" id="ARBA00022692"/>
    </source>
</evidence>
<accession>A0A7C5Z3K0</accession>
<dbReference type="AlphaFoldDB" id="A0A7C5Z3K0"/>
<dbReference type="SUPFAM" id="SSF103481">
    <property type="entry name" value="Multidrug resistance efflux transporter EmrE"/>
    <property type="match status" value="2"/>
</dbReference>
<reference evidence="8" key="1">
    <citation type="journal article" date="2020" name="mSystems">
        <title>Genome- and Community-Level Interaction Insights into Carbon Utilization and Element Cycling Functions of Hydrothermarchaeota in Hydrothermal Sediment.</title>
        <authorList>
            <person name="Zhou Z."/>
            <person name="Liu Y."/>
            <person name="Xu W."/>
            <person name="Pan J."/>
            <person name="Luo Z.H."/>
            <person name="Li M."/>
        </authorList>
    </citation>
    <scope>NUCLEOTIDE SEQUENCE [LARGE SCALE GENOMIC DNA]</scope>
    <source>
        <strain evidence="8">SpSt-1042</strain>
    </source>
</reference>
<feature type="transmembrane region" description="Helical" evidence="6">
    <location>
        <begin position="161"/>
        <end position="186"/>
    </location>
</feature>
<feature type="transmembrane region" description="Helical" evidence="6">
    <location>
        <begin position="287"/>
        <end position="305"/>
    </location>
</feature>
<evidence type="ECO:0000256" key="5">
    <source>
        <dbReference type="ARBA" id="ARBA00023136"/>
    </source>
</evidence>
<dbReference type="InterPro" id="IPR037185">
    <property type="entry name" value="EmrE-like"/>
</dbReference>
<feature type="transmembrane region" description="Helical" evidence="6">
    <location>
        <begin position="39"/>
        <end position="59"/>
    </location>
</feature>
<dbReference type="GO" id="GO:0005886">
    <property type="term" value="C:plasma membrane"/>
    <property type="evidence" value="ECO:0007669"/>
    <property type="project" value="UniProtKB-SubCell"/>
</dbReference>
<name>A0A7C5Z3K0_UNCC3</name>
<keyword evidence="4 6" id="KW-1133">Transmembrane helix</keyword>
<dbReference type="PANTHER" id="PTHR32322">
    <property type="entry name" value="INNER MEMBRANE TRANSPORTER"/>
    <property type="match status" value="1"/>
</dbReference>
<feature type="transmembrane region" description="Helical" evidence="6">
    <location>
        <begin position="71"/>
        <end position="92"/>
    </location>
</feature>
<evidence type="ECO:0000256" key="2">
    <source>
        <dbReference type="ARBA" id="ARBA00022475"/>
    </source>
</evidence>
<keyword evidence="3 6" id="KW-0812">Transmembrane</keyword>
<comment type="caution">
    <text evidence="8">The sequence shown here is derived from an EMBL/GenBank/DDBJ whole genome shotgun (WGS) entry which is preliminary data.</text>
</comment>
<evidence type="ECO:0000256" key="1">
    <source>
        <dbReference type="ARBA" id="ARBA00004651"/>
    </source>
</evidence>
<sequence>MEKSLSKKFFPYIALFIVNSIWALSAIVAKEAFTEINPYILLFLRFSIASIVFAPLILVKNKYEPIKLNDLPRLILLSFLISVLGGGCWVIGLSYTTATNAAIIASLGPVIATVLERLVLKKTHKKIAYIGTILGFVGAILIILKPIIVHSQQSLEASSPFLYTFYGDFLIFLSAFGSATYVILAHKRPDKLHSYQKTALSFVVGSICFLPFFLFSHFNNPQWVYNVTEKGLIGILYFAIGCSALAYGLWQWAVEGVSALESTIFTYVEPLITIIAAIIFLKETLTIVGIIGGLLTIIGVFFVTIEQK</sequence>
<dbReference type="PANTHER" id="PTHR32322:SF18">
    <property type="entry name" value="S-ADENOSYLMETHIONINE_S-ADENOSYLHOMOCYSTEINE TRANSPORTER"/>
    <property type="match status" value="1"/>
</dbReference>
<gene>
    <name evidence="8" type="ORF">ENL96_02400</name>
</gene>
<keyword evidence="5 6" id="KW-0472">Membrane</keyword>
<evidence type="ECO:0000256" key="6">
    <source>
        <dbReference type="SAM" id="Phobius"/>
    </source>
</evidence>
<feature type="domain" description="EamA" evidence="7">
    <location>
        <begin position="12"/>
        <end position="143"/>
    </location>
</feature>
<feature type="transmembrane region" description="Helical" evidence="6">
    <location>
        <begin position="231"/>
        <end position="250"/>
    </location>
</feature>
<evidence type="ECO:0000256" key="4">
    <source>
        <dbReference type="ARBA" id="ARBA00022989"/>
    </source>
</evidence>
<feature type="transmembrane region" description="Helical" evidence="6">
    <location>
        <begin position="12"/>
        <end position="33"/>
    </location>
</feature>
<dbReference type="EMBL" id="DRVY01000070">
    <property type="protein sequence ID" value="HHR92339.1"/>
    <property type="molecule type" value="Genomic_DNA"/>
</dbReference>
<dbReference type="InterPro" id="IPR050638">
    <property type="entry name" value="AA-Vitamin_Transporters"/>
</dbReference>